<dbReference type="AlphaFoldDB" id="A0A645BAM7"/>
<proteinExistence type="predicted"/>
<comment type="caution">
    <text evidence="1">The sequence shown here is derived from an EMBL/GenBank/DDBJ whole genome shotgun (WGS) entry which is preliminary data.</text>
</comment>
<evidence type="ECO:0000313" key="1">
    <source>
        <dbReference type="EMBL" id="MPM62530.1"/>
    </source>
</evidence>
<reference evidence="1" key="1">
    <citation type="submission" date="2019-08" db="EMBL/GenBank/DDBJ databases">
        <authorList>
            <person name="Kucharzyk K."/>
            <person name="Murdoch R.W."/>
            <person name="Higgins S."/>
            <person name="Loffler F."/>
        </authorList>
    </citation>
    <scope>NUCLEOTIDE SEQUENCE</scope>
</reference>
<protein>
    <submittedName>
        <fullName evidence="1">Uncharacterized protein</fullName>
    </submittedName>
</protein>
<dbReference type="EMBL" id="VSSQ01018913">
    <property type="protein sequence ID" value="MPM62530.1"/>
    <property type="molecule type" value="Genomic_DNA"/>
</dbReference>
<name>A0A645BAM7_9ZZZZ</name>
<organism evidence="1">
    <name type="scientific">bioreactor metagenome</name>
    <dbReference type="NCBI Taxonomy" id="1076179"/>
    <lineage>
        <taxon>unclassified sequences</taxon>
        <taxon>metagenomes</taxon>
        <taxon>ecological metagenomes</taxon>
    </lineage>
</organism>
<gene>
    <name evidence="1" type="ORF">SDC9_109403</name>
</gene>
<sequence length="156" mass="16348">MGLALLAFGDHFVVLQAGDVHGQHFLEARSQTHHLEATGIGEGGPGPVHECPDAAGLVDDIAAGLQIEVEGIGQHGLAAQLGDLFGQHGLHVGFGADHDERRGFDLAMGSPDDAGASQAVGQSGIYPETEVVGTWWLTCHRSELSFPGTRLRLLRG</sequence>
<accession>A0A645BAM7</accession>